<dbReference type="GO" id="GO:0008270">
    <property type="term" value="F:zinc ion binding"/>
    <property type="evidence" value="ECO:0007669"/>
    <property type="project" value="UniProtKB-KW"/>
</dbReference>
<keyword evidence="6" id="KW-0175">Coiled coil</keyword>
<dbReference type="GeneID" id="113501560"/>
<dbReference type="PANTHER" id="PTHR46600:SF11">
    <property type="entry name" value="THAP DOMAIN-CONTAINING PROTEIN 10"/>
    <property type="match status" value="1"/>
</dbReference>
<keyword evidence="1" id="KW-0479">Metal-binding</keyword>
<dbReference type="AlphaFoldDB" id="A0A7E5WEH3"/>
<feature type="domain" description="THAP-type" evidence="8">
    <location>
        <begin position="1"/>
        <end position="84"/>
    </location>
</feature>
<dbReference type="OrthoDB" id="5982876at2759"/>
<dbReference type="SMART" id="SM00980">
    <property type="entry name" value="THAP"/>
    <property type="match status" value="1"/>
</dbReference>
<dbReference type="SUPFAM" id="SSF57716">
    <property type="entry name" value="Glucocorticoid receptor-like (DNA-binding domain)"/>
    <property type="match status" value="1"/>
</dbReference>
<keyword evidence="2 5" id="KW-0863">Zinc-finger</keyword>
<keyword evidence="3" id="KW-0862">Zinc</keyword>
<dbReference type="InParanoid" id="A0A7E5WEH3"/>
<evidence type="ECO:0000256" key="4">
    <source>
        <dbReference type="ARBA" id="ARBA00023125"/>
    </source>
</evidence>
<evidence type="ECO:0000256" key="1">
    <source>
        <dbReference type="ARBA" id="ARBA00022723"/>
    </source>
</evidence>
<gene>
    <name evidence="10" type="primary">LOC113501560</name>
</gene>
<proteinExistence type="predicted"/>
<organism evidence="9 10">
    <name type="scientific">Trichoplusia ni</name>
    <name type="common">Cabbage looper</name>
    <dbReference type="NCBI Taxonomy" id="7111"/>
    <lineage>
        <taxon>Eukaryota</taxon>
        <taxon>Metazoa</taxon>
        <taxon>Ecdysozoa</taxon>
        <taxon>Arthropoda</taxon>
        <taxon>Hexapoda</taxon>
        <taxon>Insecta</taxon>
        <taxon>Pterygota</taxon>
        <taxon>Neoptera</taxon>
        <taxon>Endopterygota</taxon>
        <taxon>Lepidoptera</taxon>
        <taxon>Glossata</taxon>
        <taxon>Ditrysia</taxon>
        <taxon>Noctuoidea</taxon>
        <taxon>Noctuidae</taxon>
        <taxon>Plusiinae</taxon>
        <taxon>Trichoplusia</taxon>
    </lineage>
</organism>
<dbReference type="PANTHER" id="PTHR46600">
    <property type="entry name" value="THAP DOMAIN-CONTAINING"/>
    <property type="match status" value="1"/>
</dbReference>
<dbReference type="KEGG" id="tnl:113501560"/>
<accession>A0A7E5WEH3</accession>
<dbReference type="InterPro" id="IPR026516">
    <property type="entry name" value="THAP1/10"/>
</dbReference>
<feature type="region of interest" description="Disordered" evidence="7">
    <location>
        <begin position="117"/>
        <end position="144"/>
    </location>
</feature>
<reference evidence="10" key="1">
    <citation type="submission" date="2025-08" db="UniProtKB">
        <authorList>
            <consortium name="RefSeq"/>
        </authorList>
    </citation>
    <scope>IDENTIFICATION</scope>
</reference>
<dbReference type="InterPro" id="IPR006612">
    <property type="entry name" value="THAP_Znf"/>
</dbReference>
<dbReference type="Pfam" id="PF05485">
    <property type="entry name" value="THAP"/>
    <property type="match status" value="1"/>
</dbReference>
<dbReference type="Gene3D" id="6.20.210.20">
    <property type="entry name" value="THAP domain"/>
    <property type="match status" value="1"/>
</dbReference>
<evidence type="ECO:0000256" key="3">
    <source>
        <dbReference type="ARBA" id="ARBA00022833"/>
    </source>
</evidence>
<evidence type="ECO:0000256" key="7">
    <source>
        <dbReference type="SAM" id="MobiDB-lite"/>
    </source>
</evidence>
<dbReference type="InterPro" id="IPR038441">
    <property type="entry name" value="THAP_Znf_sf"/>
</dbReference>
<sequence>MPSCSVMTCKNDSRKKNIPCGGISYHRFPKDPIIKEKWIEATGRQNWRPSKLSTICTEHFENDSVLISKKGYRYLDENAIPTQNILVFKGQNISEKTETDPSRIDLQETPTLASCNKEAHTQNKQTKKACQAEDSELTNRPTDSNKGLKVTKQLKWYLCKVNKQNLKIKRLQCENLRLKKRIKSMETLLKILQDKIATKSEDE</sequence>
<dbReference type="Proteomes" id="UP000322000">
    <property type="component" value="Chromosome 15"/>
</dbReference>
<evidence type="ECO:0000256" key="6">
    <source>
        <dbReference type="SAM" id="Coils"/>
    </source>
</evidence>
<evidence type="ECO:0000256" key="5">
    <source>
        <dbReference type="PROSITE-ProRule" id="PRU00309"/>
    </source>
</evidence>
<dbReference type="GO" id="GO:0043565">
    <property type="term" value="F:sequence-specific DNA binding"/>
    <property type="evidence" value="ECO:0007669"/>
    <property type="project" value="InterPro"/>
</dbReference>
<evidence type="ECO:0000259" key="8">
    <source>
        <dbReference type="PROSITE" id="PS50950"/>
    </source>
</evidence>
<dbReference type="RefSeq" id="XP_026738561.1">
    <property type="nucleotide sequence ID" value="XM_026882760.1"/>
</dbReference>
<dbReference type="PROSITE" id="PS50950">
    <property type="entry name" value="ZF_THAP"/>
    <property type="match status" value="1"/>
</dbReference>
<protein>
    <submittedName>
        <fullName evidence="10">THAP domain-containing protein 1-like</fullName>
    </submittedName>
</protein>
<name>A0A7E5WEH3_TRINI</name>
<evidence type="ECO:0000313" key="9">
    <source>
        <dbReference type="Proteomes" id="UP000322000"/>
    </source>
</evidence>
<keyword evidence="4 5" id="KW-0238">DNA-binding</keyword>
<keyword evidence="9" id="KW-1185">Reference proteome</keyword>
<feature type="coiled-coil region" evidence="6">
    <location>
        <begin position="161"/>
        <end position="202"/>
    </location>
</feature>
<evidence type="ECO:0000313" key="10">
    <source>
        <dbReference type="RefSeq" id="XP_026738561.1"/>
    </source>
</evidence>
<evidence type="ECO:0000256" key="2">
    <source>
        <dbReference type="ARBA" id="ARBA00022771"/>
    </source>
</evidence>